<dbReference type="InterPro" id="IPR032675">
    <property type="entry name" value="LRR_dom_sf"/>
</dbReference>
<evidence type="ECO:0000256" key="3">
    <source>
        <dbReference type="SAM" id="MobiDB-lite"/>
    </source>
</evidence>
<keyword evidence="2" id="KW-0677">Repeat</keyword>
<dbReference type="OrthoDB" id="676979at2759"/>
<feature type="compositionally biased region" description="Acidic residues" evidence="3">
    <location>
        <begin position="52"/>
        <end position="62"/>
    </location>
</feature>
<dbReference type="PROSITE" id="PS51450">
    <property type="entry name" value="LRR"/>
    <property type="match status" value="2"/>
</dbReference>
<keyword evidence="4" id="KW-0472">Membrane</keyword>
<evidence type="ECO:0000256" key="5">
    <source>
        <dbReference type="SAM" id="SignalP"/>
    </source>
</evidence>
<feature type="region of interest" description="Disordered" evidence="3">
    <location>
        <begin position="24"/>
        <end position="103"/>
    </location>
</feature>
<evidence type="ECO:0008006" key="8">
    <source>
        <dbReference type="Google" id="ProtNLM"/>
    </source>
</evidence>
<evidence type="ECO:0000313" key="7">
    <source>
        <dbReference type="Proteomes" id="UP000835052"/>
    </source>
</evidence>
<evidence type="ECO:0000313" key="6">
    <source>
        <dbReference type="EMBL" id="CAD6193121.1"/>
    </source>
</evidence>
<gene>
    <name evidence="6" type="ORF">CAUJ_LOCUS9040</name>
</gene>
<evidence type="ECO:0000256" key="1">
    <source>
        <dbReference type="ARBA" id="ARBA00022614"/>
    </source>
</evidence>
<organism evidence="6 7">
    <name type="scientific">Caenorhabditis auriculariae</name>
    <dbReference type="NCBI Taxonomy" id="2777116"/>
    <lineage>
        <taxon>Eukaryota</taxon>
        <taxon>Metazoa</taxon>
        <taxon>Ecdysozoa</taxon>
        <taxon>Nematoda</taxon>
        <taxon>Chromadorea</taxon>
        <taxon>Rhabditida</taxon>
        <taxon>Rhabditina</taxon>
        <taxon>Rhabditomorpha</taxon>
        <taxon>Rhabditoidea</taxon>
        <taxon>Rhabditidae</taxon>
        <taxon>Peloderinae</taxon>
        <taxon>Caenorhabditis</taxon>
    </lineage>
</organism>
<dbReference type="SUPFAM" id="SSF52058">
    <property type="entry name" value="L domain-like"/>
    <property type="match status" value="1"/>
</dbReference>
<comment type="caution">
    <text evidence="6">The sequence shown here is derived from an EMBL/GenBank/DDBJ whole genome shotgun (WGS) entry which is preliminary data.</text>
</comment>
<proteinExistence type="predicted"/>
<feature type="compositionally biased region" description="Basic residues" evidence="3">
    <location>
        <begin position="72"/>
        <end position="81"/>
    </location>
</feature>
<dbReference type="Gene3D" id="3.80.10.10">
    <property type="entry name" value="Ribonuclease Inhibitor"/>
    <property type="match status" value="1"/>
</dbReference>
<dbReference type="FunFam" id="3.80.10.10:FF:001164">
    <property type="entry name" value="GH01279p"/>
    <property type="match status" value="1"/>
</dbReference>
<keyword evidence="4" id="KW-1133">Transmembrane helix</keyword>
<keyword evidence="5" id="KW-0732">Signal</keyword>
<dbReference type="PANTHER" id="PTHR24366:SF96">
    <property type="entry name" value="LEUCINE RICH REPEAT CONTAINING 53"/>
    <property type="match status" value="1"/>
</dbReference>
<evidence type="ECO:0000256" key="4">
    <source>
        <dbReference type="SAM" id="Phobius"/>
    </source>
</evidence>
<dbReference type="AlphaFoldDB" id="A0A8S1HFL9"/>
<reference evidence="6" key="1">
    <citation type="submission" date="2020-10" db="EMBL/GenBank/DDBJ databases">
        <authorList>
            <person name="Kikuchi T."/>
        </authorList>
    </citation>
    <scope>NUCLEOTIDE SEQUENCE</scope>
    <source>
        <strain evidence="6">NKZ352</strain>
    </source>
</reference>
<feature type="signal peptide" evidence="5">
    <location>
        <begin position="1"/>
        <end position="17"/>
    </location>
</feature>
<dbReference type="SMART" id="SM00369">
    <property type="entry name" value="LRR_TYP"/>
    <property type="match status" value="8"/>
</dbReference>
<dbReference type="PANTHER" id="PTHR24366">
    <property type="entry name" value="IG(IMMUNOGLOBULIN) AND LRR(LEUCINE RICH REPEAT) DOMAINS"/>
    <property type="match status" value="1"/>
</dbReference>
<sequence length="541" mass="61145">MRLCLIFLLFFLICVVAFEPRKSADGRRPEKSDKAAAIKEKKAKKGETEVTTGEDENNEDYDYESKPEKVKKEKKNQKKKQKPTDEEEVFRDEDDGDDDDTTAYEACSGGRQELCHCDLNELNCGSIVMDIYTANFSSNSIVHLHEGLIVPAIEKSVSILDFSYNKIQFIDVQTFGKFKNLTKLNLSSNKISSLKPSHFANLGDTLHKLDLSNNAITKISDGLFDELKNLKKLILDGNKIIKWRKTMFRGLKNLKELSLDNCNIEELPADIFDELPALTEISLRNNPLTVLPTAVLNLELLEDLDISETKIAELHEYAFGEDLVKLEELYMQNMPDLYTVRSHAFCGLSSLKLLDISNSSELYEFDINAFGSLGADPGKKVTELKTLKLHNCNISTLNEELIDWEKLEIFTIGGNPIDCTCETAFLMDSPKFTFKNDASFPRCASPKELEGKNVATLKPYEACAAKKTEGKQKRMTTVFMMSMIMVFACVGAYFAYSTGRCSRIVTKLRVQVPQMSYSNLNNRQEDTLNLDNDFEPRPAEV</sequence>
<accession>A0A8S1HFL9</accession>
<feature type="chain" id="PRO_5035789994" description="LRRCT domain-containing protein" evidence="5">
    <location>
        <begin position="18"/>
        <end position="541"/>
    </location>
</feature>
<protein>
    <recommendedName>
        <fullName evidence="8">LRRCT domain-containing protein</fullName>
    </recommendedName>
</protein>
<feature type="compositionally biased region" description="Acidic residues" evidence="3">
    <location>
        <begin position="85"/>
        <end position="102"/>
    </location>
</feature>
<keyword evidence="4" id="KW-0812">Transmembrane</keyword>
<dbReference type="InterPro" id="IPR001611">
    <property type="entry name" value="Leu-rich_rpt"/>
</dbReference>
<name>A0A8S1HFL9_9PELO</name>
<feature type="compositionally biased region" description="Basic and acidic residues" evidence="3">
    <location>
        <begin position="24"/>
        <end position="48"/>
    </location>
</feature>
<dbReference type="EMBL" id="CAJGYM010000032">
    <property type="protein sequence ID" value="CAD6193121.1"/>
    <property type="molecule type" value="Genomic_DNA"/>
</dbReference>
<dbReference type="InterPro" id="IPR003591">
    <property type="entry name" value="Leu-rich_rpt_typical-subtyp"/>
</dbReference>
<feature type="transmembrane region" description="Helical" evidence="4">
    <location>
        <begin position="478"/>
        <end position="496"/>
    </location>
</feature>
<keyword evidence="7" id="KW-1185">Reference proteome</keyword>
<keyword evidence="1" id="KW-0433">Leucine-rich repeat</keyword>
<dbReference type="Proteomes" id="UP000835052">
    <property type="component" value="Unassembled WGS sequence"/>
</dbReference>
<evidence type="ECO:0000256" key="2">
    <source>
        <dbReference type="ARBA" id="ARBA00022737"/>
    </source>
</evidence>
<dbReference type="Pfam" id="PF13855">
    <property type="entry name" value="LRR_8"/>
    <property type="match status" value="2"/>
</dbReference>